<dbReference type="SUPFAM" id="SSF48452">
    <property type="entry name" value="TPR-like"/>
    <property type="match status" value="3"/>
</dbReference>
<dbReference type="InterPro" id="IPR011990">
    <property type="entry name" value="TPR-like_helical_dom_sf"/>
</dbReference>
<evidence type="ECO:0000313" key="3">
    <source>
        <dbReference type="EMBL" id="MFC5634889.1"/>
    </source>
</evidence>
<name>A0ABW0UQ79_9ACTN</name>
<dbReference type="RefSeq" id="WP_381021096.1">
    <property type="nucleotide sequence ID" value="NZ_JBHSNY010000004.1"/>
</dbReference>
<dbReference type="InterPro" id="IPR024983">
    <property type="entry name" value="CHAT_dom"/>
</dbReference>
<feature type="region of interest" description="Disordered" evidence="1">
    <location>
        <begin position="661"/>
        <end position="754"/>
    </location>
</feature>
<evidence type="ECO:0000259" key="2">
    <source>
        <dbReference type="Pfam" id="PF12770"/>
    </source>
</evidence>
<dbReference type="Proteomes" id="UP001596154">
    <property type="component" value="Unassembled WGS sequence"/>
</dbReference>
<dbReference type="EMBL" id="JBHSNY010000004">
    <property type="protein sequence ID" value="MFC5634889.1"/>
    <property type="molecule type" value="Genomic_DNA"/>
</dbReference>
<proteinExistence type="predicted"/>
<gene>
    <name evidence="3" type="ORF">ACFPZJ_14075</name>
</gene>
<feature type="region of interest" description="Disordered" evidence="1">
    <location>
        <begin position="834"/>
        <end position="882"/>
    </location>
</feature>
<evidence type="ECO:0000256" key="1">
    <source>
        <dbReference type="SAM" id="MobiDB-lite"/>
    </source>
</evidence>
<feature type="compositionally biased region" description="Low complexity" evidence="1">
    <location>
        <begin position="661"/>
        <end position="675"/>
    </location>
</feature>
<keyword evidence="4" id="KW-1185">Reference proteome</keyword>
<dbReference type="Gene3D" id="1.25.40.10">
    <property type="entry name" value="Tetratricopeptide repeat domain"/>
    <property type="match status" value="3"/>
</dbReference>
<dbReference type="Pfam" id="PF12770">
    <property type="entry name" value="CHAT"/>
    <property type="match status" value="1"/>
</dbReference>
<feature type="domain" description="CHAT" evidence="2">
    <location>
        <begin position="99"/>
        <end position="354"/>
    </location>
</feature>
<protein>
    <submittedName>
        <fullName evidence="3">CHAT domain-containing protein</fullName>
    </submittedName>
</protein>
<evidence type="ECO:0000313" key="4">
    <source>
        <dbReference type="Proteomes" id="UP001596154"/>
    </source>
</evidence>
<reference evidence="4" key="1">
    <citation type="journal article" date="2019" name="Int. J. Syst. Evol. Microbiol.">
        <title>The Global Catalogue of Microorganisms (GCM) 10K type strain sequencing project: providing services to taxonomists for standard genome sequencing and annotation.</title>
        <authorList>
            <consortium name="The Broad Institute Genomics Platform"/>
            <consortium name="The Broad Institute Genome Sequencing Center for Infectious Disease"/>
            <person name="Wu L."/>
            <person name="Ma J."/>
        </authorList>
    </citation>
    <scope>NUCLEOTIDE SEQUENCE [LARGE SCALE GENOMIC DNA]</scope>
    <source>
        <strain evidence="4">CGMCC 4.7248</strain>
    </source>
</reference>
<organism evidence="3 4">
    <name type="scientific">Streptomyces bullii</name>
    <dbReference type="NCBI Taxonomy" id="349910"/>
    <lineage>
        <taxon>Bacteria</taxon>
        <taxon>Bacillati</taxon>
        <taxon>Actinomycetota</taxon>
        <taxon>Actinomycetes</taxon>
        <taxon>Kitasatosporales</taxon>
        <taxon>Streptomycetaceae</taxon>
        <taxon>Streptomyces</taxon>
    </lineage>
</organism>
<sequence>MEYEELRFRVRPVGVRRHVLTVSGPGGAADVLTTAGRAEEFHERWERLIEAELGYAPLGGQDPASRLRELGRDVFGLLLGKQAEECLRHAQAYVRRMVPERGLRLRFDLPPALRGLPLEALCAPATEPGQSPAFHDGVSLVRSLPGGPIGGRLPEPDDEPSKIRLLVAHASPAGEGAMPVGDDEVGALLTKLPKFTVETVMLRRATRDALEAALSKPSDLPTAVLLIAHGSYDTERGRGMVHLETSGGGTDLVPADLLSGMLLRASRLRLVVLNLCSGADSSHTEPFSGLAQALIGGGVPAVVAMRGRVSDRSAGLFGPALLKGIAANQTIDEAMAAARRHISYQPGHTATEWATPSLFLHEECSHGWLFKAREVRDEDSGRDDRPALDPLQRGDAALRAYENPTGNVGSALVIEAARYRRLRREWEQVLNILTTDTQLQEVQRLLRAEAAYELAWPRVQRLCELLTAEQSAPAAQELAQVRAALPEDESAWWPVLVHEVRELDRLTGLLDRARTAERDGDWAAALRHCEKILTGRPDGFGDAVRLRDTARDELALADACARAATACACGDWTAAAASYARALGLRPDHGPALEGTAYVDGRTAEAAGDWPRAADAYGRCARLYDATARAAYARGRAAARIGDWRTAHAAFAQATRRYADPQVVPPDGADAAPAPEGCPVPAAATADTGTDSGSRTGTSTGTEADASAVTTHAGPHAPLTNGHHRTKASGGHPTPDAPNGHPQTPSPDARARAHRARVPGLAHWLAYAAGRVAEAEERWEEAAERLGSAGGFPDAVVRSHHARGRAAAEAGAWPEALDAMERATTALRQARTAAAVPATAPVPPQAGRAPAPHRQTDFTGTSPAPPHRRTEAATSPVTDRKPEEPGLLALFADDLPDPAGRLAELRQRVHESAGAAAEAGDWERAVECLRLLPDAYEDALARRRYAQGRVAEAAGNWEAAAEAYAEAEHPDAPARRHYALGRACAVREEWDAARDHFAEVPPRLHDLPEPPAALLLYARGRAASARGDWKAVVEGFGGLPDSHADGDVGHRRKYARARLAEHQEAARPDTWTSVLGHLDDVPDEALDGAVGLLRRKATGLHALSLGELERARDLFAPCTDDEEFARLHRYAQARLYEREDRWAQALAAYQELPQDHGDVAPRARYAQARVAETAADGAGPWRAVRDAYQDLADAFADEGGFADAAVRARYARARLAEAEGDWEEACRVADALRGHADAPRVAAYARGRLTEAQRDWHRAAEAFRGCAAYRDAGPRLAHCEGRLLEEQGRFAAAVEAYERAGARHEGAGAQAVRLRGVLRVLPWVDGPMGEPLVADPFALRDATFPYLALRDAGVGPGSSMDVVNEVSFTLMERGGTTWSWQERVAWDRLRVPARRLELDALLYRWHAPNAVREAVGHLAPDDGSDPLDALCERFPRDAPLLLLLARGREAAVAAWERELAAAPGDMAVVHGLAVARLWQARELEHSGAWEHAVRAWEAALAYWAALLSDEGYWDSWRAERADCYQRTVSLDDLARLRWDLSRLLSDRLAAGEQSHTEQDRPEQAEAYRALTALFEAELGGARVLKEVGGLPLVPGTAAAPAFGPRYLRMLRLEVPLAERAAELSADAQRGYDPGEFAVRKLRWAFSELSPAYALCEAHRFEQALQALPALPALTELPEDCAGPGTTAGPGAHLEGCGHCRDFLRRNPAYLLLPRRHARFVQDGAALAVQARLALAQAALTSGSGGLDRALEQWSQAVRVSTRAGMPARTHWAVVQMVLGRVEALTYAEADQRDAALDEAVDLVERVKPVLQPLARDLAAQLDAQLSLLLSMRGVWRASARGRYGLPLDVPAAEADLRRALELNPASGHARDNLVRCLVFTLDGRTTDPVGRLGLIEEALGLLHTGLGQQLAHGYRETLTETLNELERLVSERIGIDGLAELMRAMAQERHPDPADVASLARQLAERARRALEEDGDVALAVHLLIRAARTDVSSARIRTFLLETVRRWRDVLRAP</sequence>
<accession>A0ABW0UQ79</accession>
<feature type="compositionally biased region" description="Low complexity" evidence="1">
    <location>
        <begin position="682"/>
        <end position="702"/>
    </location>
</feature>
<comment type="caution">
    <text evidence="3">The sequence shown here is derived from an EMBL/GenBank/DDBJ whole genome shotgun (WGS) entry which is preliminary data.</text>
</comment>